<dbReference type="GO" id="GO:0032259">
    <property type="term" value="P:methylation"/>
    <property type="evidence" value="ECO:0007669"/>
    <property type="project" value="UniProtKB-KW"/>
</dbReference>
<dbReference type="AlphaFoldDB" id="A0A4Q1CME3"/>
<dbReference type="SUPFAM" id="SSF53335">
    <property type="entry name" value="S-adenosyl-L-methionine-dependent methyltransferases"/>
    <property type="match status" value="1"/>
</dbReference>
<sequence>MKKIVRILGLIQQINQKKQLSKRQKRQLIKTLLYLEYKSYTNAGYNEIVTISILDFTFSGYGYENLCILFREIFVQEEYQYFQTDLKSPVIVDCGANIGMATLYLKWKFPNATIHSFEPDPSAYSMLERNTKANNLQHVFLYNNAAMAEEGELDFYTAASHKASLMMSTVASRMDEQKITVKGIDFAAFLNNTKPSLLKIDIEGAEKKVFPKLKETGALIHLQQIVMEYHHMIDRSGSDFSKMLHTLEESGFEYNLITHFNEAGKFQDVLLYAFKPRQ</sequence>
<feature type="domain" description="Methyltransferase FkbM" evidence="1">
    <location>
        <begin position="93"/>
        <end position="254"/>
    </location>
</feature>
<name>A0A4Q1CME3_9BACT</name>
<keyword evidence="2" id="KW-0489">Methyltransferase</keyword>
<dbReference type="EMBL" id="SDHW01000001">
    <property type="protein sequence ID" value="RXK62227.1"/>
    <property type="molecule type" value="Genomic_DNA"/>
</dbReference>
<dbReference type="Gene3D" id="3.40.50.150">
    <property type="entry name" value="Vaccinia Virus protein VP39"/>
    <property type="match status" value="1"/>
</dbReference>
<dbReference type="RefSeq" id="WP_129129598.1">
    <property type="nucleotide sequence ID" value="NZ_SDHW01000001.1"/>
</dbReference>
<reference evidence="2 3" key="1">
    <citation type="submission" date="2019-01" db="EMBL/GenBank/DDBJ databases">
        <title>Lacibacter sp. strain TTM-7.</title>
        <authorList>
            <person name="Chen W.-M."/>
        </authorList>
    </citation>
    <scope>NUCLEOTIDE SEQUENCE [LARGE SCALE GENOMIC DNA]</scope>
    <source>
        <strain evidence="2 3">TTM-7</strain>
    </source>
</reference>
<protein>
    <submittedName>
        <fullName evidence="2">FkbM family methyltransferase</fullName>
    </submittedName>
</protein>
<dbReference type="PANTHER" id="PTHR34203">
    <property type="entry name" value="METHYLTRANSFERASE, FKBM FAMILY PROTEIN"/>
    <property type="match status" value="1"/>
</dbReference>
<accession>A0A4Q1CME3</accession>
<evidence type="ECO:0000313" key="2">
    <source>
        <dbReference type="EMBL" id="RXK62227.1"/>
    </source>
</evidence>
<dbReference type="Pfam" id="PF05050">
    <property type="entry name" value="Methyltransf_21"/>
    <property type="match status" value="1"/>
</dbReference>
<dbReference type="NCBIfam" id="TIGR01444">
    <property type="entry name" value="fkbM_fam"/>
    <property type="match status" value="1"/>
</dbReference>
<dbReference type="OrthoDB" id="9785375at2"/>
<dbReference type="PANTHER" id="PTHR34203:SF15">
    <property type="entry name" value="SLL1173 PROTEIN"/>
    <property type="match status" value="1"/>
</dbReference>
<dbReference type="GO" id="GO:0008168">
    <property type="term" value="F:methyltransferase activity"/>
    <property type="evidence" value="ECO:0007669"/>
    <property type="project" value="UniProtKB-KW"/>
</dbReference>
<dbReference type="InterPro" id="IPR052514">
    <property type="entry name" value="SAM-dependent_MTase"/>
</dbReference>
<dbReference type="Proteomes" id="UP000290204">
    <property type="component" value="Unassembled WGS sequence"/>
</dbReference>
<evidence type="ECO:0000313" key="3">
    <source>
        <dbReference type="Proteomes" id="UP000290204"/>
    </source>
</evidence>
<dbReference type="InterPro" id="IPR006342">
    <property type="entry name" value="FkbM_mtfrase"/>
</dbReference>
<keyword evidence="3" id="KW-1185">Reference proteome</keyword>
<gene>
    <name evidence="2" type="ORF">ESA94_04240</name>
</gene>
<evidence type="ECO:0000259" key="1">
    <source>
        <dbReference type="Pfam" id="PF05050"/>
    </source>
</evidence>
<proteinExistence type="predicted"/>
<dbReference type="InterPro" id="IPR029063">
    <property type="entry name" value="SAM-dependent_MTases_sf"/>
</dbReference>
<organism evidence="2 3">
    <name type="scientific">Lacibacter luteus</name>
    <dbReference type="NCBI Taxonomy" id="2508719"/>
    <lineage>
        <taxon>Bacteria</taxon>
        <taxon>Pseudomonadati</taxon>
        <taxon>Bacteroidota</taxon>
        <taxon>Chitinophagia</taxon>
        <taxon>Chitinophagales</taxon>
        <taxon>Chitinophagaceae</taxon>
        <taxon>Lacibacter</taxon>
    </lineage>
</organism>
<keyword evidence="2" id="KW-0808">Transferase</keyword>
<comment type="caution">
    <text evidence="2">The sequence shown here is derived from an EMBL/GenBank/DDBJ whole genome shotgun (WGS) entry which is preliminary data.</text>
</comment>